<sequence>MTTSPTFSADAPVTEAQFDAAAAINVIDEQGNRVPFGSLYENQKTVVVFIRHFFCCICRAYTTQLNGVPAAALEAAGVRLVIIGCGDHSNIGFYKEKTGYAGGIYVDPSRDLYAALGMTLRNLKFPPSETTPTYFQKNPYWAAACCSWDTLRQKPMSVLKGEFGDVKQLGGDFVLGPGNQCVFAHRMENVQDHIEVVDLMKYAGIDI</sequence>
<keyword evidence="2" id="KW-1185">Reference proteome</keyword>
<dbReference type="Proteomes" id="UP000027195">
    <property type="component" value="Unassembled WGS sequence"/>
</dbReference>
<reference evidence="2" key="1">
    <citation type="journal article" date="2014" name="Proc. Natl. Acad. Sci. U.S.A.">
        <title>Extensive sampling of basidiomycete genomes demonstrates inadequacy of the white-rot/brown-rot paradigm for wood decay fungi.</title>
        <authorList>
            <person name="Riley R."/>
            <person name="Salamov A.A."/>
            <person name="Brown D.W."/>
            <person name="Nagy L.G."/>
            <person name="Floudas D."/>
            <person name="Held B.W."/>
            <person name="Levasseur A."/>
            <person name="Lombard V."/>
            <person name="Morin E."/>
            <person name="Otillar R."/>
            <person name="Lindquist E.A."/>
            <person name="Sun H."/>
            <person name="LaButti K.M."/>
            <person name="Schmutz J."/>
            <person name="Jabbour D."/>
            <person name="Luo H."/>
            <person name="Baker S.E."/>
            <person name="Pisabarro A.G."/>
            <person name="Walton J.D."/>
            <person name="Blanchette R.A."/>
            <person name="Henrissat B."/>
            <person name="Martin F."/>
            <person name="Cullen D."/>
            <person name="Hibbett D.S."/>
            <person name="Grigoriev I.V."/>
        </authorList>
    </citation>
    <scope>NUCLEOTIDE SEQUENCE [LARGE SCALE GENOMIC DNA]</scope>
    <source>
        <strain evidence="2">FD-172 SS1</strain>
    </source>
</reference>
<dbReference type="STRING" id="930990.A0A067N9C4"/>
<dbReference type="PANTHER" id="PTHR28630">
    <property type="match status" value="1"/>
</dbReference>
<protein>
    <recommendedName>
        <fullName evidence="3">Thioredoxin domain-containing protein</fullName>
    </recommendedName>
</protein>
<accession>A0A067N9C4</accession>
<gene>
    <name evidence="1" type="ORF">BOTBODRAFT_184282</name>
</gene>
<name>A0A067N9C4_BOTB1</name>
<dbReference type="Pfam" id="PF13911">
    <property type="entry name" value="AhpC-TSA_2"/>
    <property type="match status" value="1"/>
</dbReference>
<evidence type="ECO:0000313" key="1">
    <source>
        <dbReference type="EMBL" id="KDQ20346.1"/>
    </source>
</evidence>
<evidence type="ECO:0000313" key="2">
    <source>
        <dbReference type="Proteomes" id="UP000027195"/>
    </source>
</evidence>
<evidence type="ECO:0008006" key="3">
    <source>
        <dbReference type="Google" id="ProtNLM"/>
    </source>
</evidence>
<dbReference type="SUPFAM" id="SSF52833">
    <property type="entry name" value="Thioredoxin-like"/>
    <property type="match status" value="1"/>
</dbReference>
<dbReference type="AlphaFoldDB" id="A0A067N9C4"/>
<organism evidence="1 2">
    <name type="scientific">Botryobasidium botryosum (strain FD-172 SS1)</name>
    <dbReference type="NCBI Taxonomy" id="930990"/>
    <lineage>
        <taxon>Eukaryota</taxon>
        <taxon>Fungi</taxon>
        <taxon>Dikarya</taxon>
        <taxon>Basidiomycota</taxon>
        <taxon>Agaricomycotina</taxon>
        <taxon>Agaricomycetes</taxon>
        <taxon>Cantharellales</taxon>
        <taxon>Botryobasidiaceae</taxon>
        <taxon>Botryobasidium</taxon>
    </lineage>
</organism>
<proteinExistence type="predicted"/>
<dbReference type="EMBL" id="KL198018">
    <property type="protein sequence ID" value="KDQ20346.1"/>
    <property type="molecule type" value="Genomic_DNA"/>
</dbReference>
<dbReference type="PANTHER" id="PTHR28630:SF3">
    <property type="entry name" value="PEROXIREDOXIN-LIKE 2C"/>
    <property type="match status" value="1"/>
</dbReference>
<dbReference type="OrthoDB" id="40334at2759"/>
<dbReference type="HOGENOM" id="CLU_035338_1_1_1"/>
<dbReference type="InParanoid" id="A0A067N9C4"/>
<dbReference type="InterPro" id="IPR032801">
    <property type="entry name" value="PXL2A/B/C"/>
</dbReference>
<dbReference type="Gene3D" id="3.40.30.10">
    <property type="entry name" value="Glutaredoxin"/>
    <property type="match status" value="1"/>
</dbReference>
<dbReference type="CDD" id="cd02970">
    <property type="entry name" value="PRX_like2"/>
    <property type="match status" value="1"/>
</dbReference>
<dbReference type="InterPro" id="IPR036249">
    <property type="entry name" value="Thioredoxin-like_sf"/>
</dbReference>